<protein>
    <submittedName>
        <fullName evidence="2">Uncharacterized protein</fullName>
    </submittedName>
</protein>
<keyword evidence="1" id="KW-0472">Membrane</keyword>
<keyword evidence="3" id="KW-1185">Reference proteome</keyword>
<evidence type="ECO:0000313" key="3">
    <source>
        <dbReference type="Proteomes" id="UP001151079"/>
    </source>
</evidence>
<keyword evidence="1" id="KW-0812">Transmembrane</keyword>
<proteinExistence type="predicted"/>
<evidence type="ECO:0000313" key="2">
    <source>
        <dbReference type="EMBL" id="MCV9929747.1"/>
    </source>
</evidence>
<name>A0A9X2ZJB0_9FLAO</name>
<dbReference type="AlphaFoldDB" id="A0A9X2ZJB0"/>
<keyword evidence="1" id="KW-1133">Transmembrane helix</keyword>
<sequence length="207" mass="23204">MLNALKKNNEISPEDSLVDERGNKGIIFILFLAILGIGVMILYSCEGGTFISVITTLFFVSGGIFTFSSLIGFLFGIPRTMVIDESEKSKSRYMGNDNLLQVSDWLTKIILGLGLTQIHQIPSMLKRIAKFIKDNTEVSNQALIILILIYFACLGFLFGYLWTRLYFIKMLRDSDNDVNNDEEVMTEVTTKITTDITTGVSTGEDKK</sequence>
<comment type="caution">
    <text evidence="2">The sequence shown here is derived from an EMBL/GenBank/DDBJ whole genome shotgun (WGS) entry which is preliminary data.</text>
</comment>
<accession>A0A9X2ZJB0</accession>
<dbReference type="EMBL" id="JAOZEW010000023">
    <property type="protein sequence ID" value="MCV9929747.1"/>
    <property type="molecule type" value="Genomic_DNA"/>
</dbReference>
<dbReference type="Proteomes" id="UP001151079">
    <property type="component" value="Unassembled WGS sequence"/>
</dbReference>
<feature type="transmembrane region" description="Helical" evidence="1">
    <location>
        <begin position="50"/>
        <end position="77"/>
    </location>
</feature>
<reference evidence="2" key="1">
    <citation type="submission" date="2022-10" db="EMBL/GenBank/DDBJ databases">
        <title>Two novel species of Flavobacterium.</title>
        <authorList>
            <person name="Liu Q."/>
            <person name="Xin Y.-H."/>
        </authorList>
    </citation>
    <scope>NUCLEOTIDE SEQUENCE</scope>
    <source>
        <strain evidence="2">LS1R49</strain>
    </source>
</reference>
<feature type="transmembrane region" description="Helical" evidence="1">
    <location>
        <begin position="98"/>
        <end position="121"/>
    </location>
</feature>
<feature type="transmembrane region" description="Helical" evidence="1">
    <location>
        <begin position="26"/>
        <end position="44"/>
    </location>
</feature>
<evidence type="ECO:0000256" key="1">
    <source>
        <dbReference type="SAM" id="Phobius"/>
    </source>
</evidence>
<feature type="transmembrane region" description="Helical" evidence="1">
    <location>
        <begin position="141"/>
        <end position="162"/>
    </location>
</feature>
<organism evidence="2 3">
    <name type="scientific">Flavobacterium shii</name>
    <dbReference type="NCBI Taxonomy" id="2987687"/>
    <lineage>
        <taxon>Bacteria</taxon>
        <taxon>Pseudomonadati</taxon>
        <taxon>Bacteroidota</taxon>
        <taxon>Flavobacteriia</taxon>
        <taxon>Flavobacteriales</taxon>
        <taxon>Flavobacteriaceae</taxon>
        <taxon>Flavobacterium</taxon>
    </lineage>
</organism>
<dbReference type="RefSeq" id="WP_264207833.1">
    <property type="nucleotide sequence ID" value="NZ_JAOZEW010000023.1"/>
</dbReference>
<gene>
    <name evidence="2" type="ORF">OIU83_18950</name>
</gene>